<accession>A0AAD9PUG1</accession>
<dbReference type="EMBL" id="JARQWQ010000131">
    <property type="protein sequence ID" value="KAK2549159.1"/>
    <property type="molecule type" value="Genomic_DNA"/>
</dbReference>
<name>A0AAD9PUG1_ACRCE</name>
<evidence type="ECO:0000313" key="2">
    <source>
        <dbReference type="Proteomes" id="UP001249851"/>
    </source>
</evidence>
<dbReference type="Proteomes" id="UP001249851">
    <property type="component" value="Unassembled WGS sequence"/>
</dbReference>
<proteinExistence type="predicted"/>
<gene>
    <name evidence="1" type="ORF">P5673_030540</name>
</gene>
<protein>
    <submittedName>
        <fullName evidence="1">Uncharacterized protein</fullName>
    </submittedName>
</protein>
<reference evidence="1" key="2">
    <citation type="journal article" date="2023" name="Science">
        <title>Genomic signatures of disease resistance in endangered staghorn corals.</title>
        <authorList>
            <person name="Vollmer S.V."/>
            <person name="Selwyn J.D."/>
            <person name="Despard B.A."/>
            <person name="Roesel C.L."/>
        </authorList>
    </citation>
    <scope>NUCLEOTIDE SEQUENCE</scope>
    <source>
        <strain evidence="1">K2</strain>
    </source>
</reference>
<sequence>MINQMLDCKTEAVMRCRYQISDDQSALSYDVSLRFSVPPPLPPVIALEKGVSVFKLSRLALKNVNALDVKTRMEGGGSE</sequence>
<organism evidence="1 2">
    <name type="scientific">Acropora cervicornis</name>
    <name type="common">Staghorn coral</name>
    <dbReference type="NCBI Taxonomy" id="6130"/>
    <lineage>
        <taxon>Eukaryota</taxon>
        <taxon>Metazoa</taxon>
        <taxon>Cnidaria</taxon>
        <taxon>Anthozoa</taxon>
        <taxon>Hexacorallia</taxon>
        <taxon>Scleractinia</taxon>
        <taxon>Astrocoeniina</taxon>
        <taxon>Acroporidae</taxon>
        <taxon>Acropora</taxon>
    </lineage>
</organism>
<keyword evidence="2" id="KW-1185">Reference proteome</keyword>
<evidence type="ECO:0000313" key="1">
    <source>
        <dbReference type="EMBL" id="KAK2549159.1"/>
    </source>
</evidence>
<reference evidence="1" key="1">
    <citation type="journal article" date="2023" name="G3 (Bethesda)">
        <title>Whole genome assembly and annotation of the endangered Caribbean coral Acropora cervicornis.</title>
        <authorList>
            <person name="Selwyn J.D."/>
            <person name="Vollmer S.V."/>
        </authorList>
    </citation>
    <scope>NUCLEOTIDE SEQUENCE</scope>
    <source>
        <strain evidence="1">K2</strain>
    </source>
</reference>
<dbReference type="AlphaFoldDB" id="A0AAD9PUG1"/>
<comment type="caution">
    <text evidence="1">The sequence shown here is derived from an EMBL/GenBank/DDBJ whole genome shotgun (WGS) entry which is preliminary data.</text>
</comment>